<dbReference type="EMBL" id="OANT01000001">
    <property type="protein sequence ID" value="SNX43238.1"/>
    <property type="molecule type" value="Genomic_DNA"/>
</dbReference>
<feature type="transmembrane region" description="Helical" evidence="1">
    <location>
        <begin position="126"/>
        <end position="145"/>
    </location>
</feature>
<feature type="transmembrane region" description="Helical" evidence="1">
    <location>
        <begin position="51"/>
        <end position="69"/>
    </location>
</feature>
<accession>A0A240E384</accession>
<keyword evidence="1" id="KW-0812">Transmembrane</keyword>
<dbReference type="AlphaFoldDB" id="A0A240E384"/>
<dbReference type="Proteomes" id="UP000219042">
    <property type="component" value="Unassembled WGS sequence"/>
</dbReference>
<evidence type="ECO:0000313" key="2">
    <source>
        <dbReference type="EMBL" id="SNX43238.1"/>
    </source>
</evidence>
<dbReference type="RefSeq" id="WP_097077556.1">
    <property type="nucleotide sequence ID" value="NZ_BAABHT010000020.1"/>
</dbReference>
<sequence>MRKPLAALVTLLMVFYPFAVLWALRYEKLLWISFVLIFAAVLRYLLQPNRLFLPLTALALLCGGLSLLLQNDYGLKFYPVLMNLGTCIIFAYTLYSPPSMIERFARLHQPDLPESGVQWTRKVTQVWCVFLLLNAIIALMTVLFFSTQIWAIYNGFISYLLMGALLLAEFILRKRHQAKQMR</sequence>
<feature type="transmembrane region" description="Helical" evidence="1">
    <location>
        <begin position="75"/>
        <end position="95"/>
    </location>
</feature>
<proteinExistence type="predicted"/>
<organism evidence="2 3">
    <name type="scientific">Acinetobacter puyangensis</name>
    <dbReference type="NCBI Taxonomy" id="1096779"/>
    <lineage>
        <taxon>Bacteria</taxon>
        <taxon>Pseudomonadati</taxon>
        <taxon>Pseudomonadota</taxon>
        <taxon>Gammaproteobacteria</taxon>
        <taxon>Moraxellales</taxon>
        <taxon>Moraxellaceae</taxon>
        <taxon>Acinetobacter</taxon>
    </lineage>
</organism>
<protein>
    <submittedName>
        <fullName evidence="2">Uncharacterized membrane protein</fullName>
    </submittedName>
</protein>
<keyword evidence="1" id="KW-0472">Membrane</keyword>
<name>A0A240E384_9GAMM</name>
<evidence type="ECO:0000256" key="1">
    <source>
        <dbReference type="SAM" id="Phobius"/>
    </source>
</evidence>
<dbReference type="OrthoDB" id="8537043at2"/>
<feature type="transmembrane region" description="Helical" evidence="1">
    <location>
        <begin position="151"/>
        <end position="172"/>
    </location>
</feature>
<evidence type="ECO:0000313" key="3">
    <source>
        <dbReference type="Proteomes" id="UP000219042"/>
    </source>
</evidence>
<feature type="transmembrane region" description="Helical" evidence="1">
    <location>
        <begin position="29"/>
        <end position="46"/>
    </location>
</feature>
<reference evidence="3" key="1">
    <citation type="submission" date="2016-09" db="EMBL/GenBank/DDBJ databases">
        <authorList>
            <person name="Varghese N."/>
            <person name="Submissions S."/>
        </authorList>
    </citation>
    <scope>NUCLEOTIDE SEQUENCE [LARGE SCALE GENOMIC DNA]</scope>
    <source>
        <strain evidence="3">ANC 4466</strain>
    </source>
</reference>
<gene>
    <name evidence="2" type="ORF">SAMN05421731_101273</name>
</gene>
<keyword evidence="3" id="KW-1185">Reference proteome</keyword>
<keyword evidence="1" id="KW-1133">Transmembrane helix</keyword>